<dbReference type="OrthoDB" id="7869153at2"/>
<gene>
    <name evidence="1" type="ORF">GJU40_04785</name>
</gene>
<name>A0A7X2IXA3_9BACI</name>
<evidence type="ECO:0000313" key="2">
    <source>
        <dbReference type="Proteomes" id="UP000448867"/>
    </source>
</evidence>
<dbReference type="SUPFAM" id="SSF56059">
    <property type="entry name" value="Glutathione synthetase ATP-binding domain-like"/>
    <property type="match status" value="1"/>
</dbReference>
<dbReference type="Pfam" id="PF14398">
    <property type="entry name" value="ATPgrasp_YheCD"/>
    <property type="match status" value="1"/>
</dbReference>
<proteinExistence type="predicted"/>
<comment type="caution">
    <text evidence="1">The sequence shown here is derived from an EMBL/GenBank/DDBJ whole genome shotgun (WGS) entry which is preliminary data.</text>
</comment>
<dbReference type="AlphaFoldDB" id="A0A7X2IXA3"/>
<keyword evidence="2" id="KW-1185">Reference proteome</keyword>
<dbReference type="Proteomes" id="UP000448867">
    <property type="component" value="Unassembled WGS sequence"/>
</dbReference>
<reference evidence="1 2" key="1">
    <citation type="submission" date="2019-11" db="EMBL/GenBank/DDBJ databases">
        <title>Bacillus lacus genome.</title>
        <authorList>
            <person name="Allen C.J."/>
            <person name="Newman J.D."/>
        </authorList>
    </citation>
    <scope>NUCLEOTIDE SEQUENCE [LARGE SCALE GENOMIC DNA]</scope>
    <source>
        <strain evidence="1 2">KCTC 33946</strain>
    </source>
</reference>
<dbReference type="EMBL" id="WKKI01000005">
    <property type="protein sequence ID" value="MRX71490.1"/>
    <property type="molecule type" value="Genomic_DNA"/>
</dbReference>
<protein>
    <submittedName>
        <fullName evidence="1">YheC/YheD family protein</fullName>
    </submittedName>
</protein>
<sequence>MHQLSIASISFRQSKELKIIMKHFLYKVILTDNPSPHLSLPLEASMEGAGKAAFGTIEAPCTVAFHDQPQDAMKMSKGLAELLHFFPVQKTNILLHEGTIHLGPLFGIFTAGFTDSILRPAGERSLFFAKLLSIDSAAGMPSFLFGAHHINWEKGIVNGFIYGKDGWEQRHLPLPSVVYDRLPNRRLENHRALKLVKARLTKEYAIPWYNPGFFNKWEIHQLLIKDSTARRYLPETILHPSLSQLEQLLSDYRSVYLKPVNGSLGNGIFQLMYSREDAMYYSRHRDPDSGENKLRKYPALEHFFKHSFQGKHLENYLAQQGIKLEKFQQCPIDFRVHTNKDRTNEWKVTAIAAKISGRGSATTHLNNGGIVKTLEELYSEPKDRLLALDELTSAAICLSRSIDGSIDGMIGEIGFDLGIDNNGRVWMFEANSKPGRSIFDHPKLKTADINARRHTVDYALYLAERAIKNPEDLPL</sequence>
<accession>A0A7X2IXA3</accession>
<dbReference type="InterPro" id="IPR026838">
    <property type="entry name" value="YheC/D"/>
</dbReference>
<evidence type="ECO:0000313" key="1">
    <source>
        <dbReference type="EMBL" id="MRX71490.1"/>
    </source>
</evidence>
<organism evidence="1 2">
    <name type="scientific">Metabacillus lacus</name>
    <dbReference type="NCBI Taxonomy" id="1983721"/>
    <lineage>
        <taxon>Bacteria</taxon>
        <taxon>Bacillati</taxon>
        <taxon>Bacillota</taxon>
        <taxon>Bacilli</taxon>
        <taxon>Bacillales</taxon>
        <taxon>Bacillaceae</taxon>
        <taxon>Metabacillus</taxon>
    </lineage>
</organism>